<name>A0A4Y7KU03_PAPSO</name>
<dbReference type="AlphaFoldDB" id="A0A4Y7KU03"/>
<feature type="compositionally biased region" description="Basic and acidic residues" evidence="1">
    <location>
        <begin position="493"/>
        <end position="505"/>
    </location>
</feature>
<feature type="compositionally biased region" description="Low complexity" evidence="1">
    <location>
        <begin position="11"/>
        <end position="24"/>
    </location>
</feature>
<protein>
    <submittedName>
        <fullName evidence="2">Uncharacterized protein</fullName>
    </submittedName>
</protein>
<feature type="region of interest" description="Disordered" evidence="1">
    <location>
        <begin position="1"/>
        <end position="27"/>
    </location>
</feature>
<feature type="compositionally biased region" description="Acidic residues" evidence="1">
    <location>
        <begin position="402"/>
        <end position="431"/>
    </location>
</feature>
<evidence type="ECO:0000256" key="1">
    <source>
        <dbReference type="SAM" id="MobiDB-lite"/>
    </source>
</evidence>
<feature type="region of interest" description="Disordered" evidence="1">
    <location>
        <begin position="402"/>
        <end position="434"/>
    </location>
</feature>
<dbReference type="Proteomes" id="UP000316621">
    <property type="component" value="Chromosome 9"/>
</dbReference>
<evidence type="ECO:0000313" key="2">
    <source>
        <dbReference type="EMBL" id="RZC76823.1"/>
    </source>
</evidence>
<dbReference type="STRING" id="3469.A0A4Y7KU03"/>
<feature type="region of interest" description="Disordered" evidence="1">
    <location>
        <begin position="551"/>
        <end position="571"/>
    </location>
</feature>
<dbReference type="Gramene" id="RZC76823">
    <property type="protein sequence ID" value="RZC76823"/>
    <property type="gene ID" value="C5167_000958"/>
</dbReference>
<evidence type="ECO:0000313" key="3">
    <source>
        <dbReference type="Proteomes" id="UP000316621"/>
    </source>
</evidence>
<accession>A0A4Y7KU03</accession>
<sequence length="571" mass="63777">MENQSTIMYANGSVSSSTSSNTTNKVIRPSYPSTDSLLVVSDNINSNKHGRSKAQMCLKKIIDLISSGSSANGKMKEKKGLGIDLNLRLGCFGTDDDDDDENGNKGFRSNCSGVIGGDCINNVESNVEFTSGSILVKNGENECDFKGVDVIEVEEKERRELSEVTDLETPEIEDVGMKKNGEKGYMDLLVEAARLISGDFKDETDAEVKTKNRGDKIEVKRRKSKRINNECRLFDIYEDFEDISPVVRSKRGRNQVLPHKYRDSVLDPWKSTKQQGFRSGTAIEDIVADDFHVLSDNNNKHGRSKAQICLQKILDIISSGSSQKEKKFEKKKGLGIDLNLTLGCFGTNDDKEFSSDCSGVIGGGDCINNGGGSNVEFISGSILVKNGDGECDLKGVDVIEVEEEEEEKGELSEVTDLEAPEIEEKGEEEEKGELSEVIDLKTPEIEEKGDVEMEELVVEKSEMKKMGEEGYLDLLVEAARLISGDFKEDETDEGKTKEDRDEKIGTKRRKSNRNRMFDVYEDFEDISPIVKSKRGRNQVLPLKYRDSVLDPWKSTKQQSRSIRRVSNRNRH</sequence>
<proteinExistence type="predicted"/>
<keyword evidence="3" id="KW-1185">Reference proteome</keyword>
<gene>
    <name evidence="2" type="ORF">C5167_000958</name>
</gene>
<dbReference type="EMBL" id="CM010723">
    <property type="protein sequence ID" value="RZC76823.1"/>
    <property type="molecule type" value="Genomic_DNA"/>
</dbReference>
<feature type="region of interest" description="Disordered" evidence="1">
    <location>
        <begin position="485"/>
        <end position="511"/>
    </location>
</feature>
<reference evidence="2 3" key="1">
    <citation type="journal article" date="2018" name="Science">
        <title>The opium poppy genome and morphinan production.</title>
        <authorList>
            <person name="Guo L."/>
            <person name="Winzer T."/>
            <person name="Yang X."/>
            <person name="Li Y."/>
            <person name="Ning Z."/>
            <person name="He Z."/>
            <person name="Teodor R."/>
            <person name="Lu Y."/>
            <person name="Bowser T.A."/>
            <person name="Graham I.A."/>
            <person name="Ye K."/>
        </authorList>
    </citation>
    <scope>NUCLEOTIDE SEQUENCE [LARGE SCALE GENOMIC DNA]</scope>
    <source>
        <strain evidence="3">cv. HN1</strain>
        <tissue evidence="2">Leaves</tissue>
    </source>
</reference>
<organism evidence="2 3">
    <name type="scientific">Papaver somniferum</name>
    <name type="common">Opium poppy</name>
    <dbReference type="NCBI Taxonomy" id="3469"/>
    <lineage>
        <taxon>Eukaryota</taxon>
        <taxon>Viridiplantae</taxon>
        <taxon>Streptophyta</taxon>
        <taxon>Embryophyta</taxon>
        <taxon>Tracheophyta</taxon>
        <taxon>Spermatophyta</taxon>
        <taxon>Magnoliopsida</taxon>
        <taxon>Ranunculales</taxon>
        <taxon>Papaveraceae</taxon>
        <taxon>Papaveroideae</taxon>
        <taxon>Papaver</taxon>
    </lineage>
</organism>
<feature type="compositionally biased region" description="Basic residues" evidence="1">
    <location>
        <begin position="561"/>
        <end position="571"/>
    </location>
</feature>